<organism evidence="3 4">
    <name type="scientific">Fusarium sarcochroum</name>
    <dbReference type="NCBI Taxonomy" id="1208366"/>
    <lineage>
        <taxon>Eukaryota</taxon>
        <taxon>Fungi</taxon>
        <taxon>Dikarya</taxon>
        <taxon>Ascomycota</taxon>
        <taxon>Pezizomycotina</taxon>
        <taxon>Sordariomycetes</taxon>
        <taxon>Hypocreomycetidae</taxon>
        <taxon>Hypocreales</taxon>
        <taxon>Nectriaceae</taxon>
        <taxon>Fusarium</taxon>
        <taxon>Fusarium lateritium species complex</taxon>
    </lineage>
</organism>
<reference evidence="3" key="2">
    <citation type="submission" date="2020-05" db="EMBL/GenBank/DDBJ databases">
        <authorList>
            <person name="Kim H.-S."/>
            <person name="Proctor R.H."/>
            <person name="Brown D.W."/>
        </authorList>
    </citation>
    <scope>NUCLEOTIDE SEQUENCE</scope>
    <source>
        <strain evidence="3">NRRL 20472</strain>
    </source>
</reference>
<accession>A0A8H4TR85</accession>
<reference evidence="3" key="1">
    <citation type="journal article" date="2020" name="BMC Genomics">
        <title>Correction to: Identification and distribution of gene clusters required for synthesis of sphingolipid metabolism inhibitors in diverse species of the filamentous fungus Fusarium.</title>
        <authorList>
            <person name="Kim H.S."/>
            <person name="Lohmar J.M."/>
            <person name="Busman M."/>
            <person name="Brown D.W."/>
            <person name="Naumann T.A."/>
            <person name="Divon H.H."/>
            <person name="Lysoe E."/>
            <person name="Uhlig S."/>
            <person name="Proctor R.H."/>
        </authorList>
    </citation>
    <scope>NUCLEOTIDE SEQUENCE</scope>
    <source>
        <strain evidence="3">NRRL 20472</strain>
    </source>
</reference>
<gene>
    <name evidence="3" type="ORF">FSARC_9320</name>
</gene>
<comment type="caution">
    <text evidence="3">The sequence shown here is derived from an EMBL/GenBank/DDBJ whole genome shotgun (WGS) entry which is preliminary data.</text>
</comment>
<dbReference type="OrthoDB" id="5238236at2759"/>
<feature type="compositionally biased region" description="Low complexity" evidence="1">
    <location>
        <begin position="40"/>
        <end position="49"/>
    </location>
</feature>
<feature type="region of interest" description="Disordered" evidence="1">
    <location>
        <begin position="12"/>
        <end position="61"/>
    </location>
</feature>
<feature type="region of interest" description="Disordered" evidence="1">
    <location>
        <begin position="761"/>
        <end position="793"/>
    </location>
</feature>
<feature type="compositionally biased region" description="Polar residues" evidence="1">
    <location>
        <begin position="763"/>
        <end position="788"/>
    </location>
</feature>
<evidence type="ECO:0000256" key="1">
    <source>
        <dbReference type="SAM" id="MobiDB-lite"/>
    </source>
</evidence>
<evidence type="ECO:0000313" key="3">
    <source>
        <dbReference type="EMBL" id="KAF4962542.1"/>
    </source>
</evidence>
<evidence type="ECO:0000313" key="4">
    <source>
        <dbReference type="Proteomes" id="UP000622797"/>
    </source>
</evidence>
<dbReference type="InterPro" id="IPR046539">
    <property type="entry name" value="DUF6604"/>
</dbReference>
<feature type="compositionally biased region" description="Basic residues" evidence="1">
    <location>
        <begin position="30"/>
        <end position="39"/>
    </location>
</feature>
<evidence type="ECO:0000259" key="2">
    <source>
        <dbReference type="Pfam" id="PF20253"/>
    </source>
</evidence>
<dbReference type="Proteomes" id="UP000622797">
    <property type="component" value="Unassembled WGS sequence"/>
</dbReference>
<protein>
    <recommendedName>
        <fullName evidence="2">DUF6604 domain-containing protein</fullName>
    </recommendedName>
</protein>
<dbReference type="PANTHER" id="PTHR38795:SF1">
    <property type="entry name" value="DUF6604 DOMAIN-CONTAINING PROTEIN"/>
    <property type="match status" value="1"/>
</dbReference>
<sequence length="820" mass="91714">MLPSSLRSIYQHSEAPVVNSNNPAPSSARLRGKARKQAKAAKNNPQAQPSSSSTTAKPDAKHVIRIRDFEPMAKHVAESNAVEVPHRLAVALERVIWVRKSFAQRLGQSGARKDRRSDASHSYFVGVLEKVRDYLKPFMEAGVFQPEDSSSKTDKKSDHVFKNMFDVLNVYTPSESFLNAPDVATPTPAPTEEYTVEEADTWEDAVFAYMALLGDLDHLKQEVFSLWSKYSAGKLDLAAVAVATNMAFELAHSMEDEVRSLLDQHEGAATIANTLFLQLAKNSGIDIHANKKQGDAYNVAAYDLAKPFQLNTMSLLKSYVDGSKDVMIINNYNGKFGWYDEKLGSGGKTNREKWDQDMTAMMENGGEHCDHGYKQMQQESLKIQKAMLDVPGSPQRKAVLEVAIRWNKDPMWMAREELINSGIMSGTNPPRFQFLRHNPLHCCLLIHHMRATLHISAVQYAAPSGGLMCTTQLYHALRQEKRLTDEPKWEDLESFWGFQGNPCFFVGDPPVDREGYYRNYCLCLGLSASNWAPNRRNAKPVAHKANARNMKFDGWVSLSTNQRLASANERAPWSIETVEELLTEGRRKETQDGKGHVQPALKEKAKEANLDAIPKTPSGLVGQLAVVLDAEVPRISFNYFNMHDVSWKLLTKLKESFTEVMGPEFLRYVPSEDQLPFVVGYVFSTASGHASSDVREKQLSSDAFIDVATEVVREFLADGKGRVIKEGIEKRVRPSEVARLDFDSTGLWQTEASMLDLQRMAGTRNQRPSGARNQRTSGTRNQRASGSRSMDESMAMAAEMGIDESVINDLVEQMMAEWGS</sequence>
<dbReference type="Pfam" id="PF20253">
    <property type="entry name" value="DUF6604"/>
    <property type="match status" value="1"/>
</dbReference>
<dbReference type="AlphaFoldDB" id="A0A8H4TR85"/>
<dbReference type="PANTHER" id="PTHR38795">
    <property type="entry name" value="DUF6604 DOMAIN-CONTAINING PROTEIN"/>
    <property type="match status" value="1"/>
</dbReference>
<keyword evidence="4" id="KW-1185">Reference proteome</keyword>
<dbReference type="EMBL" id="JABEXW010000533">
    <property type="protein sequence ID" value="KAF4962542.1"/>
    <property type="molecule type" value="Genomic_DNA"/>
</dbReference>
<proteinExistence type="predicted"/>
<name>A0A8H4TR85_9HYPO</name>
<feature type="domain" description="DUF6604" evidence="2">
    <location>
        <begin position="19"/>
        <end position="259"/>
    </location>
</feature>